<comment type="caution">
    <text evidence="2">The sequence shown here is derived from an EMBL/GenBank/DDBJ whole genome shotgun (WGS) entry which is preliminary data.</text>
</comment>
<organism evidence="2 3">
    <name type="scientific">Parnassius mnemosyne</name>
    <name type="common">clouded apollo</name>
    <dbReference type="NCBI Taxonomy" id="213953"/>
    <lineage>
        <taxon>Eukaryota</taxon>
        <taxon>Metazoa</taxon>
        <taxon>Ecdysozoa</taxon>
        <taxon>Arthropoda</taxon>
        <taxon>Hexapoda</taxon>
        <taxon>Insecta</taxon>
        <taxon>Pterygota</taxon>
        <taxon>Neoptera</taxon>
        <taxon>Endopterygota</taxon>
        <taxon>Lepidoptera</taxon>
        <taxon>Glossata</taxon>
        <taxon>Ditrysia</taxon>
        <taxon>Papilionoidea</taxon>
        <taxon>Papilionidae</taxon>
        <taxon>Parnassiinae</taxon>
        <taxon>Parnassini</taxon>
        <taxon>Parnassius</taxon>
        <taxon>Driopa</taxon>
    </lineage>
</organism>
<gene>
    <name evidence="2" type="ORF">PARMNEM_LOCUS17629</name>
</gene>
<dbReference type="EMBL" id="CAVLGL010000104">
    <property type="protein sequence ID" value="CAK1598662.1"/>
    <property type="molecule type" value="Genomic_DNA"/>
</dbReference>
<name>A0AAV1LWU1_9NEOP</name>
<dbReference type="AlphaFoldDB" id="A0AAV1LWU1"/>
<sequence length="110" mass="12399">MAFYHGEMPTHNCLARANTGYVGVTPTKTPWFLFRRIWQGLAFAHIRNPTSASRPMVAFSWGGLLPPSFLGKVHQEHKARLPPRPLTRTAKRTPPSSCSSSDTRRPWGQE</sequence>
<feature type="region of interest" description="Disordered" evidence="1">
    <location>
        <begin position="74"/>
        <end position="110"/>
    </location>
</feature>
<evidence type="ECO:0000256" key="1">
    <source>
        <dbReference type="SAM" id="MobiDB-lite"/>
    </source>
</evidence>
<protein>
    <submittedName>
        <fullName evidence="2">Uncharacterized protein</fullName>
    </submittedName>
</protein>
<reference evidence="2 3" key="1">
    <citation type="submission" date="2023-11" db="EMBL/GenBank/DDBJ databases">
        <authorList>
            <person name="Hedman E."/>
            <person name="Englund M."/>
            <person name="Stromberg M."/>
            <person name="Nyberg Akerstrom W."/>
            <person name="Nylinder S."/>
            <person name="Jareborg N."/>
            <person name="Kallberg Y."/>
            <person name="Kronander E."/>
        </authorList>
    </citation>
    <scope>NUCLEOTIDE SEQUENCE [LARGE SCALE GENOMIC DNA]</scope>
</reference>
<dbReference type="Proteomes" id="UP001314205">
    <property type="component" value="Unassembled WGS sequence"/>
</dbReference>
<evidence type="ECO:0000313" key="3">
    <source>
        <dbReference type="Proteomes" id="UP001314205"/>
    </source>
</evidence>
<proteinExistence type="predicted"/>
<evidence type="ECO:0000313" key="2">
    <source>
        <dbReference type="EMBL" id="CAK1598662.1"/>
    </source>
</evidence>
<accession>A0AAV1LWU1</accession>
<keyword evidence="3" id="KW-1185">Reference proteome</keyword>